<dbReference type="RefSeq" id="WP_147890845.1">
    <property type="nucleotide sequence ID" value="NZ_VRTS01000002.1"/>
</dbReference>
<gene>
    <name evidence="1" type="ORF">FU658_03635</name>
</gene>
<dbReference type="AlphaFoldDB" id="A0A5C8KZI0"/>
<organism evidence="1 2">
    <name type="scientific">Alkalisalibacterium limincola</name>
    <dbReference type="NCBI Taxonomy" id="2699169"/>
    <lineage>
        <taxon>Bacteria</taxon>
        <taxon>Pseudomonadati</taxon>
        <taxon>Pseudomonadota</taxon>
        <taxon>Gammaproteobacteria</taxon>
        <taxon>Lysobacterales</taxon>
        <taxon>Lysobacteraceae</taxon>
        <taxon>Alkalisalibacterium</taxon>
    </lineage>
</organism>
<accession>A0A5C8KZI0</accession>
<dbReference type="Proteomes" id="UP000321248">
    <property type="component" value="Unassembled WGS sequence"/>
</dbReference>
<evidence type="ECO:0000313" key="2">
    <source>
        <dbReference type="Proteomes" id="UP000321248"/>
    </source>
</evidence>
<dbReference type="EMBL" id="VRTS01000002">
    <property type="protein sequence ID" value="TXK64925.1"/>
    <property type="molecule type" value="Genomic_DNA"/>
</dbReference>
<proteinExistence type="predicted"/>
<sequence>MEAPSNEDPITLTRHWVERVVIGLNLCPFAKAVQVRGQVRYALSEAASAEALLGDLAGELARLRDTPAEVLETTLLVHPHVLQDFLDYNDFLDIADAALVELDLEGVIQVASFHPDYRFADSLPEDIENHTNRSPFPMLHLLREDSIDRAVAAYPDPDAIIGRNQARLRELGQGGLRRVLRGGDD</sequence>
<comment type="caution">
    <text evidence="1">The sequence shown here is derived from an EMBL/GenBank/DDBJ whole genome shotgun (WGS) entry which is preliminary data.</text>
</comment>
<name>A0A5C8KZI0_9GAMM</name>
<dbReference type="OrthoDB" id="277390at2"/>
<protein>
    <submittedName>
        <fullName evidence="1">DUF1415 domain-containing protein</fullName>
    </submittedName>
</protein>
<dbReference type="InterPro" id="IPR009858">
    <property type="entry name" value="DUF1415"/>
</dbReference>
<keyword evidence="2" id="KW-1185">Reference proteome</keyword>
<dbReference type="Pfam" id="PF07209">
    <property type="entry name" value="DUF1415"/>
    <property type="match status" value="1"/>
</dbReference>
<reference evidence="1 2" key="1">
    <citation type="submission" date="2019-08" db="EMBL/GenBank/DDBJ databases">
        <authorList>
            <person name="Karlyshev A.V."/>
        </authorList>
    </citation>
    <scope>NUCLEOTIDE SEQUENCE [LARGE SCALE GENOMIC DNA]</scope>
    <source>
        <strain evidence="1 2">Alg18-2.2</strain>
    </source>
</reference>
<evidence type="ECO:0000313" key="1">
    <source>
        <dbReference type="EMBL" id="TXK64925.1"/>
    </source>
</evidence>